<feature type="compositionally biased region" description="Low complexity" evidence="13">
    <location>
        <begin position="475"/>
        <end position="484"/>
    </location>
</feature>
<dbReference type="FunFam" id="3.30.890.10:FF:000004">
    <property type="entry name" value="Methyl-CpG-binding protein 2"/>
    <property type="match status" value="1"/>
</dbReference>
<feature type="region of interest" description="Disordered" evidence="13">
    <location>
        <begin position="500"/>
        <end position="561"/>
    </location>
</feature>
<evidence type="ECO:0000256" key="4">
    <source>
        <dbReference type="ARBA" id="ARBA00022553"/>
    </source>
</evidence>
<dbReference type="CDD" id="cd01396">
    <property type="entry name" value="MeCP2_MBD"/>
    <property type="match status" value="1"/>
</dbReference>
<feature type="compositionally biased region" description="Polar residues" evidence="13">
    <location>
        <begin position="110"/>
        <end position="121"/>
    </location>
</feature>
<dbReference type="GeneID" id="105912135"/>
<comment type="subunit">
    <text evidence="11">Interacts with FNBP3. Interacts with CDKL5. Interacts with ATRX; MECP2 recruits ATRX to pericentric heterochromatin in neuronal cells. Interacts with NCOR2. Interacts with TBL1XR1; bridges interaction between MECP2 and NCOR1. Interacts with TBL1X; recruits TBL1X to the heterochromatin foci.</text>
</comment>
<evidence type="ECO:0000256" key="8">
    <source>
        <dbReference type="ARBA" id="ARBA00023125"/>
    </source>
</evidence>
<evidence type="ECO:0000256" key="3">
    <source>
        <dbReference type="ARBA" id="ARBA00022491"/>
    </source>
</evidence>
<keyword evidence="2" id="KW-0488">Methylation</keyword>
<sequence>MVCSCSLKGGENKLRHKQCFLRFICKRAGNDLCAQRREKKRLDLDQQGQKVSVPPPKEKLSLDHWDDGQLKSALSSQPPPHVKKTWVDQEDPAGPWRLEEPQEAKDISSHFESTVSPQQRENAMRDRGPLYDDPTLPQGWTRKLKQRKSGRSAGKYDVYLINSEGKAFRSKVELIAYFQKIGETNTNPNDFDFTVTGRGCPSRREKRPLKKPKVVKPVGRRRGRPKGSGKRRHTEGVAVKRVVEESPGKLLVKMPLKALKAEADGPTGLAQVPVAKKRRGRKKKMAPDVQTAPKKRGRKPRGTIPSGKITSPSISVTLPVTVHITDVRLKAVKGSSAKSLQETALPIKKRKIMEDQTNSAGPVFSESRKSDKLVLGTEVNMNVLTQEQKVLHTDTQTEKPKSSMSVAGRGYIPCVTPSNKLSENNQTAQQHKHQYHPAPHNQRFTPPTPVPPLSVHPAHTQWAGKSSEPQDLSRPRPYQPQQQPLANRQAFIQHHAPHRLLSSKNQAAAAVATEPKTKHRSGGRVEEEEEEIKNAAAASAVPRPSQEETVESRTSVTERLS</sequence>
<keyword evidence="10" id="KW-0539">Nucleus</keyword>
<dbReference type="OrthoDB" id="10072024at2759"/>
<protein>
    <recommendedName>
        <fullName evidence="12">Methyl-CpG-binding protein 2</fullName>
    </recommendedName>
</protein>
<keyword evidence="4" id="KW-0597">Phosphoprotein</keyword>
<evidence type="ECO:0000256" key="11">
    <source>
        <dbReference type="ARBA" id="ARBA00063689"/>
    </source>
</evidence>
<dbReference type="InterPro" id="IPR016177">
    <property type="entry name" value="DNA-bd_dom_sf"/>
</dbReference>
<dbReference type="InterPro" id="IPR001739">
    <property type="entry name" value="Methyl_CpG_DNA-bd"/>
</dbReference>
<keyword evidence="9" id="KW-0804">Transcription</keyword>
<dbReference type="GO" id="GO:0005654">
    <property type="term" value="C:nucleoplasm"/>
    <property type="evidence" value="ECO:0007669"/>
    <property type="project" value="UniProtKB-ARBA"/>
</dbReference>
<dbReference type="PROSITE" id="PS50982">
    <property type="entry name" value="MBD"/>
    <property type="match status" value="1"/>
</dbReference>
<keyword evidence="8" id="KW-0238">DNA-binding</keyword>
<feature type="compositionally biased region" description="Basic and acidic residues" evidence="13">
    <location>
        <begin position="56"/>
        <end position="69"/>
    </location>
</feature>
<feature type="compositionally biased region" description="Low complexity" evidence="13">
    <location>
        <begin position="552"/>
        <end position="561"/>
    </location>
</feature>
<evidence type="ECO:0000256" key="7">
    <source>
        <dbReference type="ARBA" id="ARBA00023015"/>
    </source>
</evidence>
<dbReference type="GO" id="GO:0000792">
    <property type="term" value="C:heterochromatin"/>
    <property type="evidence" value="ECO:0007669"/>
    <property type="project" value="TreeGrafter"/>
</dbReference>
<evidence type="ECO:0000256" key="2">
    <source>
        <dbReference type="ARBA" id="ARBA00022481"/>
    </source>
</evidence>
<dbReference type="Proteomes" id="UP000515152">
    <property type="component" value="Chromosome 5"/>
</dbReference>
<dbReference type="GO" id="GO:2000026">
    <property type="term" value="P:regulation of multicellular organismal development"/>
    <property type="evidence" value="ECO:0007669"/>
    <property type="project" value="UniProtKB-ARBA"/>
</dbReference>
<evidence type="ECO:0000256" key="6">
    <source>
        <dbReference type="ARBA" id="ARBA00022990"/>
    </source>
</evidence>
<reference evidence="16" key="1">
    <citation type="submission" date="2025-08" db="UniProtKB">
        <authorList>
            <consortium name="RefSeq"/>
        </authorList>
    </citation>
    <scope>IDENTIFICATION</scope>
</reference>
<dbReference type="AlphaFoldDB" id="A0A6P8F3Z8"/>
<keyword evidence="6" id="KW-0007">Acetylation</keyword>
<evidence type="ECO:0000313" key="16">
    <source>
        <dbReference type="RefSeq" id="XP_031423228.1"/>
    </source>
</evidence>
<dbReference type="Gene3D" id="3.30.890.10">
    <property type="entry name" value="Methyl-cpg-binding Protein 2, Chain A"/>
    <property type="match status" value="1"/>
</dbReference>
<keyword evidence="7" id="KW-0805">Transcription regulation</keyword>
<feature type="compositionally biased region" description="Basic residues" evidence="13">
    <location>
        <begin position="275"/>
        <end position="284"/>
    </location>
</feature>
<dbReference type="GO" id="GO:0008327">
    <property type="term" value="F:methyl-CpG binding"/>
    <property type="evidence" value="ECO:0007669"/>
    <property type="project" value="TreeGrafter"/>
</dbReference>
<evidence type="ECO:0000256" key="10">
    <source>
        <dbReference type="ARBA" id="ARBA00023242"/>
    </source>
</evidence>
<feature type="region of interest" description="Disordered" evidence="13">
    <location>
        <begin position="415"/>
        <end position="485"/>
    </location>
</feature>
<dbReference type="GO" id="GO:0010629">
    <property type="term" value="P:negative regulation of gene expression"/>
    <property type="evidence" value="ECO:0007669"/>
    <property type="project" value="UniProtKB-ARBA"/>
</dbReference>
<evidence type="ECO:0000256" key="5">
    <source>
        <dbReference type="ARBA" id="ARBA00022737"/>
    </source>
</evidence>
<feature type="region of interest" description="Disordered" evidence="13">
    <location>
        <begin position="107"/>
        <end position="138"/>
    </location>
</feature>
<feature type="domain" description="MBD" evidence="14">
    <location>
        <begin position="126"/>
        <end position="198"/>
    </location>
</feature>
<evidence type="ECO:0000259" key="14">
    <source>
        <dbReference type="PROSITE" id="PS50982"/>
    </source>
</evidence>
<proteinExistence type="predicted"/>
<evidence type="ECO:0000313" key="15">
    <source>
        <dbReference type="Proteomes" id="UP000515152"/>
    </source>
</evidence>
<dbReference type="Pfam" id="PF01429">
    <property type="entry name" value="MBD"/>
    <property type="match status" value="1"/>
</dbReference>
<evidence type="ECO:0000256" key="13">
    <source>
        <dbReference type="SAM" id="MobiDB-lite"/>
    </source>
</evidence>
<organism evidence="15 16">
    <name type="scientific">Clupea harengus</name>
    <name type="common">Atlantic herring</name>
    <dbReference type="NCBI Taxonomy" id="7950"/>
    <lineage>
        <taxon>Eukaryota</taxon>
        <taxon>Metazoa</taxon>
        <taxon>Chordata</taxon>
        <taxon>Craniata</taxon>
        <taxon>Vertebrata</taxon>
        <taxon>Euteleostomi</taxon>
        <taxon>Actinopterygii</taxon>
        <taxon>Neopterygii</taxon>
        <taxon>Teleostei</taxon>
        <taxon>Clupei</taxon>
        <taxon>Clupeiformes</taxon>
        <taxon>Clupeoidei</taxon>
        <taxon>Clupeidae</taxon>
        <taxon>Clupea</taxon>
    </lineage>
</organism>
<dbReference type="PANTHER" id="PTHR15074">
    <property type="entry name" value="METHYL-CPG-BINDING PROTEIN"/>
    <property type="match status" value="1"/>
</dbReference>
<keyword evidence="5" id="KW-0677">Repeat</keyword>
<evidence type="ECO:0000256" key="1">
    <source>
        <dbReference type="ARBA" id="ARBA00004123"/>
    </source>
</evidence>
<feature type="region of interest" description="Disordered" evidence="13">
    <location>
        <begin position="217"/>
        <end position="236"/>
    </location>
</feature>
<accession>A0A6P8F3Z8</accession>
<dbReference type="GO" id="GO:0051093">
    <property type="term" value="P:negative regulation of developmental process"/>
    <property type="evidence" value="ECO:0007669"/>
    <property type="project" value="UniProtKB-ARBA"/>
</dbReference>
<feature type="region of interest" description="Disordered" evidence="13">
    <location>
        <begin position="275"/>
        <end position="310"/>
    </location>
</feature>
<dbReference type="GO" id="GO:0048468">
    <property type="term" value="P:cell development"/>
    <property type="evidence" value="ECO:0007669"/>
    <property type="project" value="UniProtKB-ARBA"/>
</dbReference>
<dbReference type="InterPro" id="IPR045138">
    <property type="entry name" value="MeCP2/MBD4"/>
</dbReference>
<dbReference type="GO" id="GO:0010385">
    <property type="term" value="F:double-stranded methylated DNA binding"/>
    <property type="evidence" value="ECO:0007669"/>
    <property type="project" value="TreeGrafter"/>
</dbReference>
<dbReference type="GO" id="GO:0003682">
    <property type="term" value="F:chromatin binding"/>
    <property type="evidence" value="ECO:0007669"/>
    <property type="project" value="TreeGrafter"/>
</dbReference>
<feature type="region of interest" description="Disordered" evidence="13">
    <location>
        <begin position="39"/>
        <end position="95"/>
    </location>
</feature>
<dbReference type="KEGG" id="char:105912135"/>
<gene>
    <name evidence="16" type="primary">LOC105912135</name>
</gene>
<keyword evidence="3" id="KW-0678">Repressor</keyword>
<feature type="compositionally biased region" description="Basic residues" evidence="13">
    <location>
        <begin position="217"/>
        <end position="233"/>
    </location>
</feature>
<dbReference type="SMART" id="SM00391">
    <property type="entry name" value="MBD"/>
    <property type="match status" value="1"/>
</dbReference>
<comment type="subcellular location">
    <subcellularLocation>
        <location evidence="1">Nucleus</location>
    </subcellularLocation>
</comment>
<dbReference type="GO" id="GO:0040029">
    <property type="term" value="P:epigenetic regulation of gene expression"/>
    <property type="evidence" value="ECO:0007669"/>
    <property type="project" value="UniProtKB-ARBA"/>
</dbReference>
<dbReference type="PANTHER" id="PTHR15074:SF6">
    <property type="entry name" value="METHYL-CPG-BINDING PROTEIN 2"/>
    <property type="match status" value="1"/>
</dbReference>
<dbReference type="SUPFAM" id="SSF54171">
    <property type="entry name" value="DNA-binding domain"/>
    <property type="match status" value="1"/>
</dbReference>
<name>A0A6P8F3Z8_CLUHA</name>
<dbReference type="GO" id="GO:0000122">
    <property type="term" value="P:negative regulation of transcription by RNA polymerase II"/>
    <property type="evidence" value="ECO:0007669"/>
    <property type="project" value="TreeGrafter"/>
</dbReference>
<feature type="compositionally biased region" description="Polar residues" evidence="13">
    <location>
        <begin position="416"/>
        <end position="429"/>
    </location>
</feature>
<keyword evidence="15" id="KW-1185">Reference proteome</keyword>
<evidence type="ECO:0000256" key="9">
    <source>
        <dbReference type="ARBA" id="ARBA00023163"/>
    </source>
</evidence>
<evidence type="ECO:0000256" key="12">
    <source>
        <dbReference type="ARBA" id="ARBA00072376"/>
    </source>
</evidence>
<dbReference type="RefSeq" id="XP_031423228.1">
    <property type="nucleotide sequence ID" value="XM_031567368.2"/>
</dbReference>